<organism evidence="2 3">
    <name type="scientific">Oceanibaculum indicum</name>
    <dbReference type="NCBI Taxonomy" id="526216"/>
    <lineage>
        <taxon>Bacteria</taxon>
        <taxon>Pseudomonadati</taxon>
        <taxon>Pseudomonadota</taxon>
        <taxon>Alphaproteobacteria</taxon>
        <taxon>Rhodospirillales</taxon>
        <taxon>Oceanibaculaceae</taxon>
        <taxon>Oceanibaculum</taxon>
    </lineage>
</organism>
<dbReference type="Pfam" id="PF19050">
    <property type="entry name" value="PhoD_2"/>
    <property type="match status" value="1"/>
</dbReference>
<evidence type="ECO:0000259" key="1">
    <source>
        <dbReference type="Pfam" id="PF19050"/>
    </source>
</evidence>
<sequence>MTDTVGPLLYLRGASEERISLAALLVLPDGHEPPLLDAEGESVSATRLLTRLEKTAWRYDFTLPMRRDTGYSLGGTHYPVNADFHGDLRIAFVSCNGQEEDDRKRPLDERNAMWRRLRIEHEDRPFQLLLQGGDQIYADELLKSHPALKRWARGKRPPKAGTPQADLAETLHDGFFGLYLDILGQPAISGMMARVPSLAMWDDHDICDGWGSLRPAKLDSPEGKTLFAVAREHFLLFQYGARPDELPGFCPDRSGASLGWHVALPSLQVIAPDLRSERRPNRVMGPAGWNAFETMLENIRSGADGKGGGGRVLLLSSVPALGPRLSWVEALMHLTPRLEKYEDDLRDQWQSRAHREEWKNFLERLAALHANPATPVTCLSGEIHLATHGTLDVPPKPLHQLVASGISHPAPPKGYAIGLGLLARFGSSPLPGHPIRLQGLPGQSGTYTAERNYLVLERRGADWTASWELEQSGRTPEVDI</sequence>
<name>A0A420WBV4_9PROT</name>
<dbReference type="RefSeq" id="WP_121221190.1">
    <property type="nucleotide sequence ID" value="NZ_RBIG01000003.1"/>
</dbReference>
<protein>
    <recommendedName>
        <fullName evidence="1">PhoD-like phosphatase domain-containing protein</fullName>
    </recommendedName>
</protein>
<evidence type="ECO:0000313" key="2">
    <source>
        <dbReference type="EMBL" id="RKQ68509.1"/>
    </source>
</evidence>
<dbReference type="AlphaFoldDB" id="A0A420WBV4"/>
<reference evidence="2 3" key="1">
    <citation type="submission" date="2018-10" db="EMBL/GenBank/DDBJ databases">
        <title>Comparative analysis of microorganisms from saline springs in Andes Mountain Range, Colombia.</title>
        <authorList>
            <person name="Rubin E."/>
        </authorList>
    </citation>
    <scope>NUCLEOTIDE SEQUENCE [LARGE SCALE GENOMIC DNA]</scope>
    <source>
        <strain evidence="2 3">USBA 36</strain>
    </source>
</reference>
<dbReference type="PANTHER" id="PTHR46689:SF1">
    <property type="entry name" value="PHOD-LIKE PHOSPHATASE DOMAIN-CONTAINING PROTEIN"/>
    <property type="match status" value="1"/>
</dbReference>
<feature type="domain" description="PhoD-like phosphatase" evidence="1">
    <location>
        <begin position="101"/>
        <end position="334"/>
    </location>
</feature>
<gene>
    <name evidence="2" type="ORF">BCL74_2989</name>
</gene>
<dbReference type="InterPro" id="IPR043904">
    <property type="entry name" value="PhoD_2-like"/>
</dbReference>
<dbReference type="EMBL" id="RBIG01000003">
    <property type="protein sequence ID" value="RKQ68509.1"/>
    <property type="molecule type" value="Genomic_DNA"/>
</dbReference>
<evidence type="ECO:0000313" key="3">
    <source>
        <dbReference type="Proteomes" id="UP000277424"/>
    </source>
</evidence>
<comment type="caution">
    <text evidence="2">The sequence shown here is derived from an EMBL/GenBank/DDBJ whole genome shotgun (WGS) entry which is preliminary data.</text>
</comment>
<dbReference type="Gene3D" id="3.60.21.70">
    <property type="entry name" value="PhoD-like phosphatase"/>
    <property type="match status" value="1"/>
</dbReference>
<dbReference type="GO" id="GO:0016020">
    <property type="term" value="C:membrane"/>
    <property type="evidence" value="ECO:0007669"/>
    <property type="project" value="TreeGrafter"/>
</dbReference>
<dbReference type="OrthoDB" id="327733at2"/>
<accession>A0A420WBV4</accession>
<dbReference type="PANTHER" id="PTHR46689">
    <property type="entry name" value="MEMBRANE PROTEIN, PUTATIVE-RELATED"/>
    <property type="match status" value="1"/>
</dbReference>
<dbReference type="InterPro" id="IPR018946">
    <property type="entry name" value="PhoD-like_MPP"/>
</dbReference>
<dbReference type="CDD" id="cd07389">
    <property type="entry name" value="MPP_PhoD"/>
    <property type="match status" value="1"/>
</dbReference>
<dbReference type="Proteomes" id="UP000277424">
    <property type="component" value="Unassembled WGS sequence"/>
</dbReference>
<proteinExistence type="predicted"/>
<dbReference type="InterPro" id="IPR038607">
    <property type="entry name" value="PhoD-like_sf"/>
</dbReference>